<gene>
    <name evidence="4" type="ORF">ED312_23080</name>
</gene>
<dbReference type="Proteomes" id="UP000267469">
    <property type="component" value="Unassembled WGS sequence"/>
</dbReference>
<keyword evidence="1" id="KW-0812">Transmembrane</keyword>
<evidence type="ECO:0000259" key="2">
    <source>
        <dbReference type="Pfam" id="PF04773"/>
    </source>
</evidence>
<evidence type="ECO:0000313" key="4">
    <source>
        <dbReference type="EMBL" id="RNL68622.1"/>
    </source>
</evidence>
<dbReference type="Pfam" id="PF04773">
    <property type="entry name" value="FecR"/>
    <property type="match status" value="1"/>
</dbReference>
<accession>A0A3N0CYY3</accession>
<dbReference type="AlphaFoldDB" id="A0A3N0CYY3"/>
<dbReference type="PANTHER" id="PTHR30273:SF2">
    <property type="entry name" value="PROTEIN FECR"/>
    <property type="match status" value="1"/>
</dbReference>
<protein>
    <submittedName>
        <fullName evidence="4">FecR family protein</fullName>
    </submittedName>
</protein>
<organism evidence="4 5">
    <name type="scientific">Sinomicrobium pectinilyticum</name>
    <dbReference type="NCBI Taxonomy" id="1084421"/>
    <lineage>
        <taxon>Bacteria</taxon>
        <taxon>Pseudomonadati</taxon>
        <taxon>Bacteroidota</taxon>
        <taxon>Flavobacteriia</taxon>
        <taxon>Flavobacteriales</taxon>
        <taxon>Flavobacteriaceae</taxon>
        <taxon>Sinomicrobium</taxon>
    </lineage>
</organism>
<dbReference type="Gene3D" id="3.55.50.30">
    <property type="match status" value="1"/>
</dbReference>
<dbReference type="PANTHER" id="PTHR30273">
    <property type="entry name" value="PERIPLASMIC SIGNAL SENSOR AND SIGMA FACTOR ACTIVATOR FECR-RELATED"/>
    <property type="match status" value="1"/>
</dbReference>
<dbReference type="RefSeq" id="WP_123218384.1">
    <property type="nucleotide sequence ID" value="NZ_RJTM01000191.1"/>
</dbReference>
<proteinExistence type="predicted"/>
<dbReference type="InterPro" id="IPR006860">
    <property type="entry name" value="FecR"/>
</dbReference>
<evidence type="ECO:0000259" key="3">
    <source>
        <dbReference type="Pfam" id="PF16344"/>
    </source>
</evidence>
<dbReference type="InterPro" id="IPR032508">
    <property type="entry name" value="FecR_C"/>
</dbReference>
<dbReference type="PIRSF" id="PIRSF018266">
    <property type="entry name" value="FecR"/>
    <property type="match status" value="1"/>
</dbReference>
<feature type="transmembrane region" description="Helical" evidence="1">
    <location>
        <begin position="81"/>
        <end position="100"/>
    </location>
</feature>
<comment type="caution">
    <text evidence="4">The sequence shown here is derived from an EMBL/GenBank/DDBJ whole genome shotgun (WGS) entry which is preliminary data.</text>
</comment>
<dbReference type="OrthoDB" id="704021at2"/>
<evidence type="ECO:0000256" key="1">
    <source>
        <dbReference type="SAM" id="Phobius"/>
    </source>
</evidence>
<name>A0A3N0CYY3_SINP1</name>
<dbReference type="Gene3D" id="2.60.120.1440">
    <property type="match status" value="1"/>
</dbReference>
<dbReference type="GO" id="GO:0016989">
    <property type="term" value="F:sigma factor antagonist activity"/>
    <property type="evidence" value="ECO:0007669"/>
    <property type="project" value="TreeGrafter"/>
</dbReference>
<feature type="domain" description="Protein FecR C-terminal" evidence="3">
    <location>
        <begin position="312"/>
        <end position="379"/>
    </location>
</feature>
<keyword evidence="5" id="KW-1185">Reference proteome</keyword>
<evidence type="ECO:0000313" key="5">
    <source>
        <dbReference type="Proteomes" id="UP000267469"/>
    </source>
</evidence>
<reference evidence="4 5" key="1">
    <citation type="submission" date="2018-10" db="EMBL/GenBank/DDBJ databases">
        <title>Sinomicrobium pectinilyticum sp. nov., a pectinase-producing bacterium isolated from alkaline and saline soil, and emended description of the genus Sinomicrobium.</title>
        <authorList>
            <person name="Cheng B."/>
            <person name="Li C."/>
            <person name="Lai Q."/>
            <person name="Du M."/>
            <person name="Shao Z."/>
            <person name="Xu P."/>
            <person name="Yang C."/>
        </authorList>
    </citation>
    <scope>NUCLEOTIDE SEQUENCE [LARGE SCALE GENOMIC DNA]</scope>
    <source>
        <strain evidence="4 5">5DNS001</strain>
    </source>
</reference>
<sequence>MKDKPDHLIEKFLEGRLLPGEEKELLSWLETPGGREFLKKEVQLRHLILGSLHKFDAETSYKKINSRVREKERPRVFRLRYLLKYAAVFMLLLAGSYYLYLRWAPGSEQLVIPDEKITLQLENGNIQTIIPGEDHQIKSRGNKAVIAQRGDTLYYEADNAISATHFNVLRVPYGKTFKLKLSDGTTVHMNAGTSLRFPVRFGEASREVFLDGEAYFRVAENRQIPFLVHTGKMDVKVTGTEFNVTAYQEDKEALVVLTKGRVALYGSQTAGMSPDPVALSPGEIGALEHHTGQFSTRGVNVNDYTAWMDGKTIFDNKAFKDVLKILERKYNVTIRNNYTELNEGRYKATFDNETIEQVLRTFTESRLFSYHIHNNIIIIDRPEESK</sequence>
<feature type="domain" description="FecR protein" evidence="2">
    <location>
        <begin position="169"/>
        <end position="262"/>
    </location>
</feature>
<keyword evidence="1" id="KW-1133">Transmembrane helix</keyword>
<keyword evidence="1" id="KW-0472">Membrane</keyword>
<dbReference type="InterPro" id="IPR012373">
    <property type="entry name" value="Ferrdict_sens_TM"/>
</dbReference>
<dbReference type="EMBL" id="RJTM01000191">
    <property type="protein sequence ID" value="RNL68622.1"/>
    <property type="molecule type" value="Genomic_DNA"/>
</dbReference>
<dbReference type="Pfam" id="PF16344">
    <property type="entry name" value="FecR_C"/>
    <property type="match status" value="1"/>
</dbReference>